<protein>
    <submittedName>
        <fullName evidence="1">Uncharacterized protein</fullName>
    </submittedName>
</protein>
<reference evidence="1" key="1">
    <citation type="submission" date="2021-01" db="EMBL/GenBank/DDBJ databases">
        <authorList>
            <person name="Lovell J.T."/>
            <person name="Bentley N."/>
            <person name="Bhattarai G."/>
            <person name="Jenkins J.W."/>
            <person name="Sreedasyam A."/>
            <person name="Alarcon Y."/>
            <person name="Bock C."/>
            <person name="Boston L."/>
            <person name="Carlson J."/>
            <person name="Cervantes K."/>
            <person name="Clermont K."/>
            <person name="Krom N."/>
            <person name="Kubenka K."/>
            <person name="Mamidi S."/>
            <person name="Mattison C."/>
            <person name="Monteros M."/>
            <person name="Pisani C."/>
            <person name="Plott C."/>
            <person name="Rajasekar S."/>
            <person name="Rhein H.S."/>
            <person name="Rohla C."/>
            <person name="Song M."/>
            <person name="Hilaire R.S."/>
            <person name="Shu S."/>
            <person name="Wells L."/>
            <person name="Wang X."/>
            <person name="Webber J."/>
            <person name="Heerema R.J."/>
            <person name="Klein P."/>
            <person name="Conner P."/>
            <person name="Grauke L."/>
            <person name="Grimwood J."/>
            <person name="Schmutz J."/>
            <person name="Randall J.J."/>
        </authorList>
    </citation>
    <scope>NUCLEOTIDE SEQUENCE</scope>
    <source>
        <tissue evidence="1">Leaf</tissue>
    </source>
</reference>
<accession>A0A922FQX0</accession>
<name>A0A922FQX0_CARIL</name>
<dbReference type="PANTHER" id="PTHR37604">
    <property type="entry name" value="TRANSCRIPTION INITIATION FACTOR TFIID SUBUNIT"/>
    <property type="match status" value="1"/>
</dbReference>
<comment type="caution">
    <text evidence="1">The sequence shown here is derived from an EMBL/GenBank/DDBJ whole genome shotgun (WGS) entry which is preliminary data.</text>
</comment>
<evidence type="ECO:0000313" key="2">
    <source>
        <dbReference type="Proteomes" id="UP000811246"/>
    </source>
</evidence>
<gene>
    <name evidence="1" type="ORF">I3842_02G026100</name>
</gene>
<evidence type="ECO:0000313" key="1">
    <source>
        <dbReference type="EMBL" id="KAG6725292.1"/>
    </source>
</evidence>
<dbReference type="Proteomes" id="UP000811246">
    <property type="component" value="Chromosome 2"/>
</dbReference>
<proteinExistence type="predicted"/>
<dbReference type="PANTHER" id="PTHR37604:SF1">
    <property type="entry name" value="TRANSCRIPTION INITIATION FACTOR TFIID SUBUNIT"/>
    <property type="match status" value="1"/>
</dbReference>
<organism evidence="1 2">
    <name type="scientific">Carya illinoinensis</name>
    <name type="common">Pecan</name>
    <dbReference type="NCBI Taxonomy" id="32201"/>
    <lineage>
        <taxon>Eukaryota</taxon>
        <taxon>Viridiplantae</taxon>
        <taxon>Streptophyta</taxon>
        <taxon>Embryophyta</taxon>
        <taxon>Tracheophyta</taxon>
        <taxon>Spermatophyta</taxon>
        <taxon>Magnoliopsida</taxon>
        <taxon>eudicotyledons</taxon>
        <taxon>Gunneridae</taxon>
        <taxon>Pentapetalae</taxon>
        <taxon>rosids</taxon>
        <taxon>fabids</taxon>
        <taxon>Fagales</taxon>
        <taxon>Juglandaceae</taxon>
        <taxon>Carya</taxon>
    </lineage>
</organism>
<dbReference type="AlphaFoldDB" id="A0A922FQX0"/>
<sequence>MSLMGEEGRGYELARKLEACGVWCSWLGDSKYAGFSNFLNSPSSWKAFMRTDESNSRAHIHLQLRVRALLFDKASISLVFFVSSVFFYCSFKAQSELRGDDVYFMLENSTQDWVQQREGGVLSNTVSSKVYSSSLVDVERDYLSIDKRYPRLFVSLEFSKAVVNWPKENLKLPIHSPVSFEHDFVEEEKLTVKGSSAGLLAEETTKSGNMVWNAKVIPFYLK</sequence>
<dbReference type="EMBL" id="CM031826">
    <property type="protein sequence ID" value="KAG6725292.1"/>
    <property type="molecule type" value="Genomic_DNA"/>
</dbReference>